<dbReference type="EMBL" id="WWCN01000013">
    <property type="protein sequence ID" value="MYM24854.1"/>
    <property type="molecule type" value="Genomic_DNA"/>
</dbReference>
<organism evidence="2 3">
    <name type="scientific">Duganella flavida</name>
    <dbReference type="NCBI Taxonomy" id="2692175"/>
    <lineage>
        <taxon>Bacteria</taxon>
        <taxon>Pseudomonadati</taxon>
        <taxon>Pseudomonadota</taxon>
        <taxon>Betaproteobacteria</taxon>
        <taxon>Burkholderiales</taxon>
        <taxon>Oxalobacteraceae</taxon>
        <taxon>Telluria group</taxon>
        <taxon>Duganella</taxon>
    </lineage>
</organism>
<reference evidence="2 3" key="1">
    <citation type="submission" date="2019-12" db="EMBL/GenBank/DDBJ databases">
        <title>Novel species isolated from a subtropical stream in China.</title>
        <authorList>
            <person name="Lu H."/>
        </authorList>
    </citation>
    <scope>NUCLEOTIDE SEQUENCE [LARGE SCALE GENOMIC DNA]</scope>
    <source>
        <strain evidence="2 3">FT135W</strain>
    </source>
</reference>
<feature type="signal peptide" evidence="1">
    <location>
        <begin position="1"/>
        <end position="18"/>
    </location>
</feature>
<dbReference type="Proteomes" id="UP000479335">
    <property type="component" value="Unassembled WGS sequence"/>
</dbReference>
<gene>
    <name evidence="2" type="ORF">GTP46_19660</name>
</gene>
<name>A0A6L8KG93_9BURK</name>
<protein>
    <submittedName>
        <fullName evidence="2">Uncharacterized protein</fullName>
    </submittedName>
</protein>
<accession>A0A6L8KG93</accession>
<evidence type="ECO:0000313" key="2">
    <source>
        <dbReference type="EMBL" id="MYM24854.1"/>
    </source>
</evidence>
<comment type="caution">
    <text evidence="2">The sequence shown here is derived from an EMBL/GenBank/DDBJ whole genome shotgun (WGS) entry which is preliminary data.</text>
</comment>
<sequence>MHKLMWYLALLLAMPARAAEMPPDWQPVEEMVLASLRGGLDTGQGLMVSIGIERLVSINGSTVSSASFSVGANAQADAQTQGLLPSNYTVVQNGVGNQAMPGAMPGAMAGLVLQNSANDQLLRSQTTISASVNSLSALRNINFEGSLRQALAYGVGPH</sequence>
<proteinExistence type="predicted"/>
<feature type="chain" id="PRO_5026679556" evidence="1">
    <location>
        <begin position="19"/>
        <end position="158"/>
    </location>
</feature>
<keyword evidence="3" id="KW-1185">Reference proteome</keyword>
<evidence type="ECO:0000313" key="3">
    <source>
        <dbReference type="Proteomes" id="UP000479335"/>
    </source>
</evidence>
<dbReference type="RefSeq" id="WP_161008321.1">
    <property type="nucleotide sequence ID" value="NZ_WWCN01000013.1"/>
</dbReference>
<keyword evidence="1" id="KW-0732">Signal</keyword>
<dbReference type="AlphaFoldDB" id="A0A6L8KG93"/>
<evidence type="ECO:0000256" key="1">
    <source>
        <dbReference type="SAM" id="SignalP"/>
    </source>
</evidence>